<gene>
    <name evidence="1" type="ORF">OB236_08610</name>
</gene>
<dbReference type="EMBL" id="JAOQIO010000022">
    <property type="protein sequence ID" value="MCU6792186.1"/>
    <property type="molecule type" value="Genomic_DNA"/>
</dbReference>
<name>A0ABT2UDI7_9BACL</name>
<dbReference type="Pfam" id="PF17645">
    <property type="entry name" value="Amdase"/>
    <property type="match status" value="1"/>
</dbReference>
<organism evidence="1 2">
    <name type="scientific">Paenibacillus baimaensis</name>
    <dbReference type="NCBI Taxonomy" id="2982185"/>
    <lineage>
        <taxon>Bacteria</taxon>
        <taxon>Bacillati</taxon>
        <taxon>Bacillota</taxon>
        <taxon>Bacilli</taxon>
        <taxon>Bacillales</taxon>
        <taxon>Paenibacillaceae</taxon>
        <taxon>Paenibacillus</taxon>
    </lineage>
</organism>
<evidence type="ECO:0000313" key="1">
    <source>
        <dbReference type="EMBL" id="MCU6792186.1"/>
    </source>
</evidence>
<dbReference type="InterPro" id="IPR053714">
    <property type="entry name" value="Iso_Racemase_Enz_sf"/>
</dbReference>
<dbReference type="RefSeq" id="WP_262683579.1">
    <property type="nucleotide sequence ID" value="NZ_JAOQIO010000022.1"/>
</dbReference>
<dbReference type="PANTHER" id="PTHR40267">
    <property type="entry name" value="BLR3294 PROTEIN"/>
    <property type="match status" value="1"/>
</dbReference>
<protein>
    <submittedName>
        <fullName evidence="1">Aspartate/glutamate racemase family protein</fullName>
    </submittedName>
</protein>
<accession>A0ABT2UDI7</accession>
<dbReference type="PIRSF" id="PIRSF015736">
    <property type="entry name" value="MI"/>
    <property type="match status" value="1"/>
</dbReference>
<dbReference type="InterPro" id="IPR026286">
    <property type="entry name" value="MaiA/AMDase"/>
</dbReference>
<dbReference type="Proteomes" id="UP001652445">
    <property type="component" value="Unassembled WGS sequence"/>
</dbReference>
<reference evidence="1 2" key="1">
    <citation type="submission" date="2022-09" db="EMBL/GenBank/DDBJ databases">
        <authorList>
            <person name="Han X.L."/>
            <person name="Wang Q."/>
            <person name="Lu T."/>
        </authorList>
    </citation>
    <scope>NUCLEOTIDE SEQUENCE [LARGE SCALE GENOMIC DNA]</scope>
    <source>
        <strain evidence="1 2">WQ 127069</strain>
    </source>
</reference>
<dbReference type="Gene3D" id="3.40.50.12500">
    <property type="match status" value="1"/>
</dbReference>
<comment type="caution">
    <text evidence="1">The sequence shown here is derived from an EMBL/GenBank/DDBJ whole genome shotgun (WGS) entry which is preliminary data.</text>
</comment>
<proteinExistence type="predicted"/>
<dbReference type="PANTHER" id="PTHR40267:SF1">
    <property type="entry name" value="BLR3294 PROTEIN"/>
    <property type="match status" value="1"/>
</dbReference>
<sequence>MKKLGMLTPSSNTVVEPLTVSMAAALKEVSVHFTRFKLTQILLDQELRGESDTESLLNAASLLADASVDVIAYNATSGGWLGVESDQELCEQITNLTTIPATTSILALHEALRLYGIRTFCLVTPLMNEVTEKVIGQYARHGLECTGYRNFNVRLNKLSSSISEEQIISAVQDTFVPGTGAIVLSGTNMRAAQLVESLEAQYGVPVLDTAAATLWQSLRLAGSPPIQLEGWGRLLSGK</sequence>
<keyword evidence="2" id="KW-1185">Reference proteome</keyword>
<evidence type="ECO:0000313" key="2">
    <source>
        <dbReference type="Proteomes" id="UP001652445"/>
    </source>
</evidence>